<comment type="caution">
    <text evidence="4">The sequence shown here is derived from an EMBL/GenBank/DDBJ whole genome shotgun (WGS) entry which is preliminary data.</text>
</comment>
<dbReference type="InterPro" id="IPR011990">
    <property type="entry name" value="TPR-like_helical_dom_sf"/>
</dbReference>
<dbReference type="SUPFAM" id="SSF46894">
    <property type="entry name" value="C-terminal effector domain of the bipartite response regulators"/>
    <property type="match status" value="1"/>
</dbReference>
<accession>A0ABV9YAQ8</accession>
<dbReference type="SUPFAM" id="SSF48452">
    <property type="entry name" value="TPR-like"/>
    <property type="match status" value="1"/>
</dbReference>
<dbReference type="Gene3D" id="1.10.10.10">
    <property type="entry name" value="Winged helix-like DNA-binding domain superfamily/Winged helix DNA-binding domain"/>
    <property type="match status" value="1"/>
</dbReference>
<dbReference type="SUPFAM" id="SSF52540">
    <property type="entry name" value="P-loop containing nucleoside triphosphate hydrolases"/>
    <property type="match status" value="1"/>
</dbReference>
<protein>
    <submittedName>
        <fullName evidence="4">BTAD domain-containing putative transcriptional regulator</fullName>
    </submittedName>
</protein>
<dbReference type="InterPro" id="IPR016032">
    <property type="entry name" value="Sig_transdc_resp-reg_C-effctor"/>
</dbReference>
<evidence type="ECO:0000313" key="5">
    <source>
        <dbReference type="Proteomes" id="UP001595833"/>
    </source>
</evidence>
<sequence length="430" mass="47358">MEIRLLGGVGIYSAQGEHKLSTGTQRCLLAALALQPGTPISVGKLTDYLWSPDAPERRQADNPESTIGSYAKRIRRALTLAGGDGAWLDGRSHPGSYVLDIDPELVDYHRFLRLAHTAQQARDPHRLAQALALWRGTPLAGLDGDWAERRRHDMTVKHRDVTHHHLRALVDTGHADRVMDELAVLVERDPTTEYALLGIRALDVLGRQTDITAWVDRLTVLMRQHFGIDIPAEVLTEAGRHTTTDRTSPPTPSAAAVPNSLLRDLPEFTGRRNELDELLAAVDRTAGEGATAIAIHAIDGMPGIGKTTLAVHSAHRLADRFPDGRLFLNLYGHTPGQKPRTPFDALHTLLTEIGVHHSVLANQKTTDERARLWRALVADRRLLLLLDDAASHDQITPLLPAAPGCLVLITSRNRLPELDGVRHLTLEVLR</sequence>
<gene>
    <name evidence="4" type="ORF">ACFPFM_39275</name>
</gene>
<dbReference type="PANTHER" id="PTHR35807">
    <property type="entry name" value="TRANSCRIPTIONAL REGULATOR REDD-RELATED"/>
    <property type="match status" value="1"/>
</dbReference>
<dbReference type="InterPro" id="IPR036388">
    <property type="entry name" value="WH-like_DNA-bd_sf"/>
</dbReference>
<dbReference type="EMBL" id="JBHSJB010000048">
    <property type="protein sequence ID" value="MFC5059790.1"/>
    <property type="molecule type" value="Genomic_DNA"/>
</dbReference>
<dbReference type="Pfam" id="PF03704">
    <property type="entry name" value="BTAD"/>
    <property type="match status" value="1"/>
</dbReference>
<name>A0ABV9YAQ8_9PSEU</name>
<dbReference type="Gene3D" id="1.25.40.10">
    <property type="entry name" value="Tetratricopeptide repeat domain"/>
    <property type="match status" value="1"/>
</dbReference>
<evidence type="ECO:0000256" key="1">
    <source>
        <dbReference type="ARBA" id="ARBA00023015"/>
    </source>
</evidence>
<dbReference type="Pfam" id="PF00931">
    <property type="entry name" value="NB-ARC"/>
    <property type="match status" value="1"/>
</dbReference>
<dbReference type="Gene3D" id="3.40.50.300">
    <property type="entry name" value="P-loop containing nucleotide triphosphate hydrolases"/>
    <property type="match status" value="1"/>
</dbReference>
<feature type="domain" description="Bacterial transcriptional activator" evidence="3">
    <location>
        <begin position="106"/>
        <end position="235"/>
    </location>
</feature>
<keyword evidence="2" id="KW-0804">Transcription</keyword>
<evidence type="ECO:0000256" key="2">
    <source>
        <dbReference type="ARBA" id="ARBA00023163"/>
    </source>
</evidence>
<dbReference type="Proteomes" id="UP001595833">
    <property type="component" value="Unassembled WGS sequence"/>
</dbReference>
<organism evidence="4 5">
    <name type="scientific">Saccharothrix xinjiangensis</name>
    <dbReference type="NCBI Taxonomy" id="204798"/>
    <lineage>
        <taxon>Bacteria</taxon>
        <taxon>Bacillati</taxon>
        <taxon>Actinomycetota</taxon>
        <taxon>Actinomycetes</taxon>
        <taxon>Pseudonocardiales</taxon>
        <taxon>Pseudonocardiaceae</taxon>
        <taxon>Saccharothrix</taxon>
    </lineage>
</organism>
<dbReference type="InterPro" id="IPR002182">
    <property type="entry name" value="NB-ARC"/>
</dbReference>
<dbReference type="InterPro" id="IPR027417">
    <property type="entry name" value="P-loop_NTPase"/>
</dbReference>
<proteinExistence type="predicted"/>
<dbReference type="SMART" id="SM01043">
    <property type="entry name" value="BTAD"/>
    <property type="match status" value="1"/>
</dbReference>
<dbReference type="RefSeq" id="WP_344044109.1">
    <property type="nucleotide sequence ID" value="NZ_BAAAKE010000060.1"/>
</dbReference>
<reference evidence="5" key="1">
    <citation type="journal article" date="2019" name="Int. J. Syst. Evol. Microbiol.">
        <title>The Global Catalogue of Microorganisms (GCM) 10K type strain sequencing project: providing services to taxonomists for standard genome sequencing and annotation.</title>
        <authorList>
            <consortium name="The Broad Institute Genomics Platform"/>
            <consortium name="The Broad Institute Genome Sequencing Center for Infectious Disease"/>
            <person name="Wu L."/>
            <person name="Ma J."/>
        </authorList>
    </citation>
    <scope>NUCLEOTIDE SEQUENCE [LARGE SCALE GENOMIC DNA]</scope>
    <source>
        <strain evidence="5">KCTC 12848</strain>
    </source>
</reference>
<dbReference type="PRINTS" id="PR00364">
    <property type="entry name" value="DISEASERSIST"/>
</dbReference>
<keyword evidence="5" id="KW-1185">Reference proteome</keyword>
<evidence type="ECO:0000259" key="3">
    <source>
        <dbReference type="SMART" id="SM01043"/>
    </source>
</evidence>
<keyword evidence="1" id="KW-0805">Transcription regulation</keyword>
<dbReference type="InterPro" id="IPR005158">
    <property type="entry name" value="BTAD"/>
</dbReference>
<dbReference type="InterPro" id="IPR051677">
    <property type="entry name" value="AfsR-DnrI-RedD_regulator"/>
</dbReference>
<dbReference type="PANTHER" id="PTHR35807:SF1">
    <property type="entry name" value="TRANSCRIPTIONAL REGULATOR REDD"/>
    <property type="match status" value="1"/>
</dbReference>
<evidence type="ECO:0000313" key="4">
    <source>
        <dbReference type="EMBL" id="MFC5059790.1"/>
    </source>
</evidence>